<gene>
    <name evidence="2" type="ORF">FSB64_34315</name>
</gene>
<dbReference type="EMBL" id="VOMC01000053">
    <property type="protein sequence ID" value="NVI08714.1"/>
    <property type="molecule type" value="Genomic_DNA"/>
</dbReference>
<protein>
    <recommendedName>
        <fullName evidence="1">ABC-type transport auxiliary lipoprotein component domain-containing protein</fullName>
    </recommendedName>
</protein>
<sequence length="131" mass="13777">MCACAWFDDARSRTQGNAAPDFLGFLDQLECKQDLTSRLSLGVFIFPDAPAPPDTRMLVVTVLDAETDASGTVTLQAAWTLQSGQPARATLTQQATLKAALENRGAAAQAAALSRILGALTDRIAASVVAR</sequence>
<keyword evidence="3" id="KW-1185">Reference proteome</keyword>
<dbReference type="InterPro" id="IPR005586">
    <property type="entry name" value="ABC_trans_aux"/>
</dbReference>
<evidence type="ECO:0000313" key="2">
    <source>
        <dbReference type="EMBL" id="NVI08714.1"/>
    </source>
</evidence>
<dbReference type="Gene3D" id="3.40.50.10610">
    <property type="entry name" value="ABC-type transport auxiliary lipoprotein component"/>
    <property type="match status" value="1"/>
</dbReference>
<reference evidence="2 3" key="1">
    <citation type="submission" date="2019-08" db="EMBL/GenBank/DDBJ databases">
        <title>Paraburkholderia simonii sp. nov. and P. youngii sp. nov. Brazilian and Mexican Mimosa-associated rhizobia.</title>
        <authorList>
            <person name="Mavima L."/>
            <person name="Beukes C.W."/>
            <person name="Palmer M."/>
            <person name="De Meyer S.E."/>
            <person name="James E.K."/>
            <person name="Maluk M."/>
            <person name="Avontuur J.R."/>
            <person name="Chan W.Y."/>
            <person name="Venter S.N."/>
            <person name="Steenkamp E.T."/>
        </authorList>
    </citation>
    <scope>NUCLEOTIDE SEQUENCE [LARGE SCALE GENOMIC DNA]</scope>
    <source>
        <strain evidence="2 3">JPY454</strain>
    </source>
</reference>
<name>A0ABX2NWA5_9BURK</name>
<feature type="domain" description="ABC-type transport auxiliary lipoprotein component" evidence="1">
    <location>
        <begin position="33"/>
        <end position="125"/>
    </location>
</feature>
<evidence type="ECO:0000313" key="3">
    <source>
        <dbReference type="Proteomes" id="UP000821598"/>
    </source>
</evidence>
<dbReference type="Proteomes" id="UP000821598">
    <property type="component" value="Unassembled WGS sequence"/>
</dbReference>
<evidence type="ECO:0000259" key="1">
    <source>
        <dbReference type="Pfam" id="PF03886"/>
    </source>
</evidence>
<organism evidence="2 3">
    <name type="scientific">Paraburkholderia youngii</name>
    <dbReference type="NCBI Taxonomy" id="2782701"/>
    <lineage>
        <taxon>Bacteria</taxon>
        <taxon>Pseudomonadati</taxon>
        <taxon>Pseudomonadota</taxon>
        <taxon>Betaproteobacteria</taxon>
        <taxon>Burkholderiales</taxon>
        <taxon>Burkholderiaceae</taxon>
        <taxon>Paraburkholderia</taxon>
    </lineage>
</organism>
<dbReference type="Pfam" id="PF03886">
    <property type="entry name" value="ABC_trans_aux"/>
    <property type="match status" value="1"/>
</dbReference>
<dbReference type="SUPFAM" id="SSF159594">
    <property type="entry name" value="XCC0632-like"/>
    <property type="match status" value="1"/>
</dbReference>
<accession>A0ABX2NWA5</accession>
<proteinExistence type="predicted"/>
<comment type="caution">
    <text evidence="2">The sequence shown here is derived from an EMBL/GenBank/DDBJ whole genome shotgun (WGS) entry which is preliminary data.</text>
</comment>